<evidence type="ECO:0008006" key="4">
    <source>
        <dbReference type="Google" id="ProtNLM"/>
    </source>
</evidence>
<evidence type="ECO:0000256" key="1">
    <source>
        <dbReference type="SAM" id="Phobius"/>
    </source>
</evidence>
<keyword evidence="1" id="KW-1133">Transmembrane helix</keyword>
<name>A0A1F4XKF1_9BACT</name>
<feature type="transmembrane region" description="Helical" evidence="1">
    <location>
        <begin position="37"/>
        <end position="52"/>
    </location>
</feature>
<dbReference type="STRING" id="1817814.A2V81_03145"/>
<dbReference type="Proteomes" id="UP000177614">
    <property type="component" value="Unassembled WGS sequence"/>
</dbReference>
<comment type="caution">
    <text evidence="2">The sequence shown here is derived from an EMBL/GenBank/DDBJ whole genome shotgun (WGS) entry which is preliminary data.</text>
</comment>
<dbReference type="EMBL" id="MEWR01000011">
    <property type="protein sequence ID" value="OGC82119.1"/>
    <property type="molecule type" value="Genomic_DNA"/>
</dbReference>
<keyword evidence="1" id="KW-0472">Membrane</keyword>
<sequence length="118" mass="13481">MPATINLFNILVPLFALIMIAKAYSHFRRTEKSLRELITWIFIWGAIGYIGFNPDIVTRLSGFLGIKSGLNVIIFFSIVILFYIVFKLIIALEQTEMRITRLVRGMALKNAHKKPPGK</sequence>
<gene>
    <name evidence="2" type="ORF">A2V81_03145</name>
</gene>
<feature type="transmembrane region" description="Helical" evidence="1">
    <location>
        <begin position="6"/>
        <end position="25"/>
    </location>
</feature>
<dbReference type="AlphaFoldDB" id="A0A1F4XKF1"/>
<feature type="transmembrane region" description="Helical" evidence="1">
    <location>
        <begin position="72"/>
        <end position="92"/>
    </location>
</feature>
<dbReference type="InterPro" id="IPR019277">
    <property type="entry name" value="DUF2304"/>
</dbReference>
<protein>
    <recommendedName>
        <fullName evidence="4">DUF2304 domain-containing protein</fullName>
    </recommendedName>
</protein>
<organism evidence="2 3">
    <name type="scientific">Candidatus Abawacabacteria bacterium RBG_16_42_10</name>
    <dbReference type="NCBI Taxonomy" id="1817814"/>
    <lineage>
        <taxon>Bacteria</taxon>
        <taxon>Candidatus Abawacaibacteriota</taxon>
    </lineage>
</organism>
<accession>A0A1F4XKF1</accession>
<evidence type="ECO:0000313" key="3">
    <source>
        <dbReference type="Proteomes" id="UP000177614"/>
    </source>
</evidence>
<evidence type="ECO:0000313" key="2">
    <source>
        <dbReference type="EMBL" id="OGC82119.1"/>
    </source>
</evidence>
<keyword evidence="1" id="KW-0812">Transmembrane</keyword>
<proteinExistence type="predicted"/>
<dbReference type="Pfam" id="PF10066">
    <property type="entry name" value="DUF2304"/>
    <property type="match status" value="1"/>
</dbReference>
<reference evidence="2 3" key="1">
    <citation type="journal article" date="2016" name="Nat. Commun.">
        <title>Thousands of microbial genomes shed light on interconnected biogeochemical processes in an aquifer system.</title>
        <authorList>
            <person name="Anantharaman K."/>
            <person name="Brown C.T."/>
            <person name="Hug L.A."/>
            <person name="Sharon I."/>
            <person name="Castelle C.J."/>
            <person name="Probst A.J."/>
            <person name="Thomas B.C."/>
            <person name="Singh A."/>
            <person name="Wilkins M.J."/>
            <person name="Karaoz U."/>
            <person name="Brodie E.L."/>
            <person name="Williams K.H."/>
            <person name="Hubbard S.S."/>
            <person name="Banfield J.F."/>
        </authorList>
    </citation>
    <scope>NUCLEOTIDE SEQUENCE [LARGE SCALE GENOMIC DNA]</scope>
</reference>